<dbReference type="NCBIfam" id="TIGR04215">
    <property type="entry name" value="choice_anch_A"/>
    <property type="match status" value="1"/>
</dbReference>
<protein>
    <submittedName>
        <fullName evidence="2">Choice-of-anchor A family protein</fullName>
    </submittedName>
</protein>
<proteinExistence type="predicted"/>
<dbReference type="InterPro" id="IPR026588">
    <property type="entry name" value="Choice_anch_A"/>
</dbReference>
<dbReference type="EMBL" id="JAEAGR010000004">
    <property type="protein sequence ID" value="MBH1940487.1"/>
    <property type="molecule type" value="Genomic_DNA"/>
</dbReference>
<comment type="caution">
    <text evidence="2">The sequence shown here is derived from an EMBL/GenBank/DDBJ whole genome shotgun (WGS) entry which is preliminary data.</text>
</comment>
<dbReference type="PRINTS" id="PR01217">
    <property type="entry name" value="PRICHEXTENSN"/>
</dbReference>
<dbReference type="AlphaFoldDB" id="A0A8J7H1U0"/>
<reference evidence="2" key="1">
    <citation type="submission" date="2020-12" db="EMBL/GenBank/DDBJ databases">
        <title>M. sibirica DSM 26468T genome.</title>
        <authorList>
            <person name="Thieme N."/>
            <person name="Rettenmaier R."/>
            <person name="Zverlov V."/>
            <person name="Liebl W."/>
        </authorList>
    </citation>
    <scope>NUCLEOTIDE SEQUENCE</scope>
    <source>
        <strain evidence="2">DSM 26468</strain>
    </source>
</reference>
<dbReference type="RefSeq" id="WP_197660706.1">
    <property type="nucleotide sequence ID" value="NZ_JAEAGR010000004.1"/>
</dbReference>
<dbReference type="Proteomes" id="UP000623269">
    <property type="component" value="Unassembled WGS sequence"/>
</dbReference>
<gene>
    <name evidence="2" type="ORF">I5677_06190</name>
</gene>
<evidence type="ECO:0000313" key="3">
    <source>
        <dbReference type="Proteomes" id="UP000623269"/>
    </source>
</evidence>
<evidence type="ECO:0000259" key="1">
    <source>
        <dbReference type="Pfam" id="PF20597"/>
    </source>
</evidence>
<feature type="domain" description="Choice-of-anchor A" evidence="1">
    <location>
        <begin position="29"/>
        <end position="330"/>
    </location>
</feature>
<dbReference type="Pfam" id="PF20597">
    <property type="entry name" value="pAdhesive_15"/>
    <property type="match status" value="1"/>
</dbReference>
<sequence length="568" mass="62397">MYNNINGEAYSYAGVPYEDINWYDVVGQPFGIASYFNAIIFEDANNIVDTKGAMAVGGNFVSPRGLSLAYGNEGNLVGTGYSPDFVRFLVGKDIAMQGPLVVIGHVVAGGDFRAAGGSTYMIGKDGTQDQIQELMSLYQANGGSQYWRPSDRGSHYAISSYDIPRYIPASRIGADVQGFFRDARESIEDYHECITGLEPTGTVTEHYHEWILRGDDPVQNVFLIDVRPNGILDKEIRFEIPEGSLGIVIFRTGSRAHLQYGLWGEERLANRTLYVFEDADNIHMEVPAAIWGSILAPQAMFHAHPTGGTVSGNAALRSFAVNARSGFEFHLYPFEGGVECGEVSPTPPEIPEEVPAPIPAPEPEPCPPCPPCPEPQPCPPCPEQQPCPPCPEPRPCPPCPEPEPCPPCPPCPEPQPCPPCPEPRPCPPCPEQETRVEYVPYPIRVPIPYPKTRTRIEYRILPVPLPCPKEEPCPECLIKPGIIFGCIWGCGCCGSHDYEVKLYKIFNEKKTLMYCEVVTCCGCFEFEADYEGCYLLKVCPIGCSKKGTDCKPIMTLKNIGVSSLMVEA</sequence>
<accession>A0A8J7H1U0</accession>
<keyword evidence="3" id="KW-1185">Reference proteome</keyword>
<organism evidence="2 3">
    <name type="scientific">Mobilitalea sibirica</name>
    <dbReference type="NCBI Taxonomy" id="1462919"/>
    <lineage>
        <taxon>Bacteria</taxon>
        <taxon>Bacillati</taxon>
        <taxon>Bacillota</taxon>
        <taxon>Clostridia</taxon>
        <taxon>Lachnospirales</taxon>
        <taxon>Lachnospiraceae</taxon>
        <taxon>Mobilitalea</taxon>
    </lineage>
</organism>
<evidence type="ECO:0000313" key="2">
    <source>
        <dbReference type="EMBL" id="MBH1940487.1"/>
    </source>
</evidence>
<name>A0A8J7H1U0_9FIRM</name>